<protein>
    <submittedName>
        <fullName evidence="1">Uncharacterized protein</fullName>
    </submittedName>
</protein>
<keyword evidence="2" id="KW-1185">Reference proteome</keyword>
<evidence type="ECO:0000313" key="1">
    <source>
        <dbReference type="EMBL" id="KMZ63318.1"/>
    </source>
</evidence>
<dbReference type="EMBL" id="LFYR01001253">
    <property type="protein sequence ID" value="KMZ63318.1"/>
    <property type="molecule type" value="Genomic_DNA"/>
</dbReference>
<name>A0A0K9P2W8_ZOSMR</name>
<dbReference type="Proteomes" id="UP000036987">
    <property type="component" value="Unassembled WGS sequence"/>
</dbReference>
<organism evidence="1 2">
    <name type="scientific">Zostera marina</name>
    <name type="common">Eelgrass</name>
    <dbReference type="NCBI Taxonomy" id="29655"/>
    <lineage>
        <taxon>Eukaryota</taxon>
        <taxon>Viridiplantae</taxon>
        <taxon>Streptophyta</taxon>
        <taxon>Embryophyta</taxon>
        <taxon>Tracheophyta</taxon>
        <taxon>Spermatophyta</taxon>
        <taxon>Magnoliopsida</taxon>
        <taxon>Liliopsida</taxon>
        <taxon>Zosteraceae</taxon>
        <taxon>Zostera</taxon>
    </lineage>
</organism>
<evidence type="ECO:0000313" key="2">
    <source>
        <dbReference type="Proteomes" id="UP000036987"/>
    </source>
</evidence>
<sequence>MVISYVICNSSFFIELRTMYPAEYIQVESF</sequence>
<gene>
    <name evidence="1" type="ORF">ZOSMA_418G00120</name>
</gene>
<accession>A0A0K9P2W8</accession>
<proteinExistence type="predicted"/>
<comment type="caution">
    <text evidence="1">The sequence shown here is derived from an EMBL/GenBank/DDBJ whole genome shotgun (WGS) entry which is preliminary data.</text>
</comment>
<reference evidence="2" key="1">
    <citation type="journal article" date="2016" name="Nature">
        <title>The genome of the seagrass Zostera marina reveals angiosperm adaptation to the sea.</title>
        <authorList>
            <person name="Olsen J.L."/>
            <person name="Rouze P."/>
            <person name="Verhelst B."/>
            <person name="Lin Y.-C."/>
            <person name="Bayer T."/>
            <person name="Collen J."/>
            <person name="Dattolo E."/>
            <person name="De Paoli E."/>
            <person name="Dittami S."/>
            <person name="Maumus F."/>
            <person name="Michel G."/>
            <person name="Kersting A."/>
            <person name="Lauritano C."/>
            <person name="Lohaus R."/>
            <person name="Toepel M."/>
            <person name="Tonon T."/>
            <person name="Vanneste K."/>
            <person name="Amirebrahimi M."/>
            <person name="Brakel J."/>
            <person name="Bostroem C."/>
            <person name="Chovatia M."/>
            <person name="Grimwood J."/>
            <person name="Jenkins J.W."/>
            <person name="Jueterbock A."/>
            <person name="Mraz A."/>
            <person name="Stam W.T."/>
            <person name="Tice H."/>
            <person name="Bornberg-Bauer E."/>
            <person name="Green P.J."/>
            <person name="Pearson G.A."/>
            <person name="Procaccini G."/>
            <person name="Duarte C.M."/>
            <person name="Schmutz J."/>
            <person name="Reusch T.B.H."/>
            <person name="Van de Peer Y."/>
        </authorList>
    </citation>
    <scope>NUCLEOTIDE SEQUENCE [LARGE SCALE GENOMIC DNA]</scope>
    <source>
        <strain evidence="2">cv. Finnish</strain>
    </source>
</reference>
<dbReference type="AlphaFoldDB" id="A0A0K9P2W8"/>